<feature type="domain" description="F-box" evidence="3">
    <location>
        <begin position="155"/>
        <end position="206"/>
    </location>
</feature>
<reference evidence="5 6" key="1">
    <citation type="submission" date="2015-08" db="EMBL/GenBank/DDBJ databases">
        <title>Ancestral chromatin configuration constrains chromatin evolution on differentiating sex chromosomes in Drosophila.</title>
        <authorList>
            <person name="Zhou Q."/>
            <person name="Bachtrog D."/>
        </authorList>
    </citation>
    <scope>NUCLEOTIDE SEQUENCE [LARGE SCALE GENOMIC DNA]</scope>
    <source>
        <tissue evidence="5">Whole larvae</tissue>
    </source>
</reference>
<keyword evidence="6" id="KW-1185">Reference proteome</keyword>
<dbReference type="InterPro" id="IPR001810">
    <property type="entry name" value="F-box_dom"/>
</dbReference>
<sequence>MSDTGPSSALDEFRVTWKRELENAENYEISSQIAAENEAEGKAEAYFQTAVDLEQRGKVYDALSFYRKATQIIPDIEFKCYERQRRHIEHVNYHGMHSDFNRQMELSSADAQEVNEPNIEGLYAKFQRDLCNDEIYAGKLLLNSRDANIISTGRNIHISDLPPEIIMHILRWVVSTQLDVRSLEQFSAVCKGFYTYARDEELWRMACLRVWGHNVGVLGEKHETWRDMFIKRERVHFHGCYISKTTYLRMGENSFQDQFYRPIQLVEYYRYIRFLPNGKVMMMTTADEPQQGVVRLKDVHNTRPDVLRGRYRLLGETVTLVMQKTQAKKQSHRHRRGSIMPADEDVSTQYIIEMRILSPKRRFVQLAWLSYTLVQNRNKVENRTVFDIGSSKYPALWFSPVKSYDLVADAPLAM</sequence>
<dbReference type="STRING" id="30019.A0A0M3QY74"/>
<dbReference type="InterPro" id="IPR036047">
    <property type="entry name" value="F-box-like_dom_sf"/>
</dbReference>
<dbReference type="SUPFAM" id="SSF81383">
    <property type="entry name" value="F-box domain"/>
    <property type="match status" value="1"/>
</dbReference>
<proteinExistence type="predicted"/>
<accession>A0A0M3QY74</accession>
<dbReference type="Gene3D" id="1.20.1280.50">
    <property type="match status" value="1"/>
</dbReference>
<organism evidence="5 6">
    <name type="scientific">Drosophila busckii</name>
    <name type="common">Fruit fly</name>
    <dbReference type="NCBI Taxonomy" id="30019"/>
    <lineage>
        <taxon>Eukaryota</taxon>
        <taxon>Metazoa</taxon>
        <taxon>Ecdysozoa</taxon>
        <taxon>Arthropoda</taxon>
        <taxon>Hexapoda</taxon>
        <taxon>Insecta</taxon>
        <taxon>Pterygota</taxon>
        <taxon>Neoptera</taxon>
        <taxon>Endopterygota</taxon>
        <taxon>Diptera</taxon>
        <taxon>Brachycera</taxon>
        <taxon>Muscomorpha</taxon>
        <taxon>Ephydroidea</taxon>
        <taxon>Drosophilidae</taxon>
        <taxon>Drosophila</taxon>
    </lineage>
</organism>
<evidence type="ECO:0000313" key="4">
    <source>
        <dbReference type="EMBL" id="ALC45252.1"/>
    </source>
</evidence>
<dbReference type="PROSITE" id="PS50181">
    <property type="entry name" value="FBOX"/>
    <property type="match status" value="1"/>
</dbReference>
<dbReference type="GO" id="GO:0005737">
    <property type="term" value="C:cytoplasm"/>
    <property type="evidence" value="ECO:0007669"/>
    <property type="project" value="TreeGrafter"/>
</dbReference>
<dbReference type="Pfam" id="PF12937">
    <property type="entry name" value="F-box-like"/>
    <property type="match status" value="1"/>
</dbReference>
<gene>
    <name evidence="5" type="ORF">Dbus_chr3Rg1933</name>
    <name evidence="4" type="ORF">Dbus_chr3Rg2</name>
</gene>
<feature type="repeat" description="TPR" evidence="2">
    <location>
        <begin position="43"/>
        <end position="76"/>
    </location>
</feature>
<evidence type="ECO:0000256" key="1">
    <source>
        <dbReference type="ARBA" id="ARBA00022786"/>
    </source>
</evidence>
<protein>
    <submittedName>
        <fullName evidence="5">CG5961</fullName>
    </submittedName>
</protein>
<dbReference type="CDD" id="cd22089">
    <property type="entry name" value="F-box_FBXO9"/>
    <property type="match status" value="1"/>
</dbReference>
<dbReference type="GO" id="GO:0031146">
    <property type="term" value="P:SCF-dependent proteasomal ubiquitin-dependent protein catabolic process"/>
    <property type="evidence" value="ECO:0007669"/>
    <property type="project" value="TreeGrafter"/>
</dbReference>
<dbReference type="PANTHER" id="PTHR12874">
    <property type="entry name" value="F-BOX ONLY PROTEIN 48-RELATED"/>
    <property type="match status" value="1"/>
</dbReference>
<dbReference type="PANTHER" id="PTHR12874:SF29">
    <property type="entry name" value="F-BOX ONLY PROTEIN 9"/>
    <property type="match status" value="1"/>
</dbReference>
<name>A0A0M3QY74_DROBS</name>
<dbReference type="EMBL" id="CP012526">
    <property type="protein sequence ID" value="ALC45252.1"/>
    <property type="molecule type" value="Genomic_DNA"/>
</dbReference>
<dbReference type="Pfam" id="PF19270">
    <property type="entry name" value="FBO_C"/>
    <property type="match status" value="1"/>
</dbReference>
<evidence type="ECO:0000259" key="3">
    <source>
        <dbReference type="PROSITE" id="PS50181"/>
    </source>
</evidence>
<evidence type="ECO:0000313" key="6">
    <source>
        <dbReference type="Proteomes" id="UP000494163"/>
    </source>
</evidence>
<dbReference type="AlphaFoldDB" id="A0A0M3QY74"/>
<dbReference type="OMA" id="QLVWSNY"/>
<dbReference type="Proteomes" id="UP000494163">
    <property type="component" value="Chromosome 3R"/>
</dbReference>
<dbReference type="InterPro" id="IPR019734">
    <property type="entry name" value="TPR_rpt"/>
</dbReference>
<dbReference type="InterPro" id="IPR045464">
    <property type="entry name" value="Hrt3/FBXO9_C"/>
</dbReference>
<dbReference type="GO" id="GO:0019005">
    <property type="term" value="C:SCF ubiquitin ligase complex"/>
    <property type="evidence" value="ECO:0007669"/>
    <property type="project" value="TreeGrafter"/>
</dbReference>
<evidence type="ECO:0000313" key="5">
    <source>
        <dbReference type="EMBL" id="ALC47183.1"/>
    </source>
</evidence>
<dbReference type="PROSITE" id="PS50005">
    <property type="entry name" value="TPR"/>
    <property type="match status" value="1"/>
</dbReference>
<dbReference type="OrthoDB" id="2117972at2759"/>
<keyword evidence="1" id="KW-0833">Ubl conjugation pathway</keyword>
<keyword evidence="2" id="KW-0802">TPR repeat</keyword>
<evidence type="ECO:0000256" key="2">
    <source>
        <dbReference type="PROSITE-ProRule" id="PRU00339"/>
    </source>
</evidence>
<dbReference type="EMBL" id="CP012526">
    <property type="protein sequence ID" value="ALC47183.1"/>
    <property type="molecule type" value="Genomic_DNA"/>
</dbReference>